<dbReference type="InterPro" id="IPR037185">
    <property type="entry name" value="EmrE-like"/>
</dbReference>
<feature type="transmembrane region" description="Helical" evidence="5">
    <location>
        <begin position="275"/>
        <end position="295"/>
    </location>
</feature>
<evidence type="ECO:0000313" key="7">
    <source>
        <dbReference type="EMBL" id="CAB4750253.1"/>
    </source>
</evidence>
<evidence type="ECO:0000313" key="9">
    <source>
        <dbReference type="EMBL" id="CAB4880633.1"/>
    </source>
</evidence>
<comment type="subcellular location">
    <subcellularLocation>
        <location evidence="1">Membrane</location>
        <topology evidence="1">Multi-pass membrane protein</topology>
    </subcellularLocation>
</comment>
<name>A0A6J6YQZ1_9ZZZZ</name>
<dbReference type="EMBL" id="CAFAAY010000015">
    <property type="protein sequence ID" value="CAB4810644.1"/>
    <property type="molecule type" value="Genomic_DNA"/>
</dbReference>
<dbReference type="InterPro" id="IPR050638">
    <property type="entry name" value="AA-Vitamin_Transporters"/>
</dbReference>
<feature type="domain" description="EamA" evidence="6">
    <location>
        <begin position="11"/>
        <end position="143"/>
    </location>
</feature>
<dbReference type="SUPFAM" id="SSF103481">
    <property type="entry name" value="Multidrug resistance efflux transporter EmrE"/>
    <property type="match status" value="2"/>
</dbReference>
<feature type="domain" description="EamA" evidence="6">
    <location>
        <begin position="157"/>
        <end position="290"/>
    </location>
</feature>
<evidence type="ECO:0000256" key="3">
    <source>
        <dbReference type="ARBA" id="ARBA00022989"/>
    </source>
</evidence>
<reference evidence="8" key="1">
    <citation type="submission" date="2020-05" db="EMBL/GenBank/DDBJ databases">
        <authorList>
            <person name="Chiriac C."/>
            <person name="Salcher M."/>
            <person name="Ghai R."/>
            <person name="Kavagutti S V."/>
        </authorList>
    </citation>
    <scope>NUCLEOTIDE SEQUENCE</scope>
</reference>
<feature type="transmembrane region" description="Helical" evidence="5">
    <location>
        <begin position="71"/>
        <end position="92"/>
    </location>
</feature>
<dbReference type="EMBL" id="CAEZZI010000020">
    <property type="protein sequence ID" value="CAB4750253.1"/>
    <property type="molecule type" value="Genomic_DNA"/>
</dbReference>
<organism evidence="8">
    <name type="scientific">freshwater metagenome</name>
    <dbReference type="NCBI Taxonomy" id="449393"/>
    <lineage>
        <taxon>unclassified sequences</taxon>
        <taxon>metagenomes</taxon>
        <taxon>ecological metagenomes</taxon>
    </lineage>
</organism>
<dbReference type="PANTHER" id="PTHR32322">
    <property type="entry name" value="INNER MEMBRANE TRANSPORTER"/>
    <property type="match status" value="1"/>
</dbReference>
<keyword evidence="2 5" id="KW-0812">Transmembrane</keyword>
<feature type="transmembrane region" description="Helical" evidence="5">
    <location>
        <begin position="155"/>
        <end position="175"/>
    </location>
</feature>
<dbReference type="Pfam" id="PF00892">
    <property type="entry name" value="EamA"/>
    <property type="match status" value="2"/>
</dbReference>
<keyword evidence="3 5" id="KW-1133">Transmembrane helix</keyword>
<feature type="transmembrane region" description="Helical" evidence="5">
    <location>
        <begin position="132"/>
        <end position="149"/>
    </location>
</feature>
<dbReference type="AlphaFoldDB" id="A0A6J6YQZ1"/>
<dbReference type="EMBL" id="CAFBLY010000017">
    <property type="protein sequence ID" value="CAB4880633.1"/>
    <property type="molecule type" value="Genomic_DNA"/>
</dbReference>
<keyword evidence="4 5" id="KW-0472">Membrane</keyword>
<gene>
    <name evidence="7" type="ORF">UFOPK2842_00336</name>
    <name evidence="8" type="ORF">UFOPK3124_00371</name>
    <name evidence="9" type="ORF">UFOPK3480_00362</name>
</gene>
<evidence type="ECO:0000256" key="1">
    <source>
        <dbReference type="ARBA" id="ARBA00004141"/>
    </source>
</evidence>
<dbReference type="PANTHER" id="PTHR32322:SF9">
    <property type="entry name" value="AMINO-ACID METABOLITE EFFLUX PUMP-RELATED"/>
    <property type="match status" value="1"/>
</dbReference>
<dbReference type="InterPro" id="IPR000620">
    <property type="entry name" value="EamA_dom"/>
</dbReference>
<feature type="transmembrane region" description="Helical" evidence="5">
    <location>
        <begin position="12"/>
        <end position="33"/>
    </location>
</feature>
<dbReference type="GO" id="GO:0016020">
    <property type="term" value="C:membrane"/>
    <property type="evidence" value="ECO:0007669"/>
    <property type="project" value="UniProtKB-SubCell"/>
</dbReference>
<feature type="transmembrane region" description="Helical" evidence="5">
    <location>
        <begin position="249"/>
        <end position="269"/>
    </location>
</feature>
<evidence type="ECO:0000256" key="2">
    <source>
        <dbReference type="ARBA" id="ARBA00022692"/>
    </source>
</evidence>
<feature type="transmembrane region" description="Helical" evidence="5">
    <location>
        <begin position="39"/>
        <end position="59"/>
    </location>
</feature>
<evidence type="ECO:0000313" key="8">
    <source>
        <dbReference type="EMBL" id="CAB4810644.1"/>
    </source>
</evidence>
<feature type="transmembrane region" description="Helical" evidence="5">
    <location>
        <begin position="187"/>
        <end position="207"/>
    </location>
</feature>
<evidence type="ECO:0000256" key="5">
    <source>
        <dbReference type="SAM" id="Phobius"/>
    </source>
</evidence>
<feature type="transmembrane region" description="Helical" evidence="5">
    <location>
        <begin position="219"/>
        <end position="237"/>
    </location>
</feature>
<protein>
    <submittedName>
        <fullName evidence="8">Unannotated protein</fullName>
    </submittedName>
</protein>
<sequence length="300" mass="31944">MRSPSHSANSWIAQYIALGITWGCSFIFIKLGLEFLTPVGVAFGGVALGALTLVTYARIRKIALPREVKTWAHLTFPAMTLNVIPGYLFPVAEQSVTSILAGIINAVTPLMTLLAMMLVFRSEKITKAQVSGLLLGFIGVLTLLGAWRGLGDNPIYAVLALLLSVACYGISFPYSRKFILPIGLKPEAAAATQLVIAAFILLPFYLIDGVAQDKYRPGPVFAMLALGIFGRGFAYIWNFQIMAAAGSAIASSVTYVTPMVAVIVGVIFLGEGVSWYEPVGGAIVLLGAAIAQGRIKLSRS</sequence>
<evidence type="ECO:0000259" key="6">
    <source>
        <dbReference type="Pfam" id="PF00892"/>
    </source>
</evidence>
<proteinExistence type="predicted"/>
<evidence type="ECO:0000256" key="4">
    <source>
        <dbReference type="ARBA" id="ARBA00023136"/>
    </source>
</evidence>
<accession>A0A6J6YQZ1</accession>
<feature type="transmembrane region" description="Helical" evidence="5">
    <location>
        <begin position="98"/>
        <end position="120"/>
    </location>
</feature>